<feature type="region of interest" description="Disordered" evidence="3">
    <location>
        <begin position="534"/>
        <end position="651"/>
    </location>
</feature>
<feature type="region of interest" description="Disordered" evidence="3">
    <location>
        <begin position="160"/>
        <end position="185"/>
    </location>
</feature>
<evidence type="ECO:0000313" key="6">
    <source>
        <dbReference type="EMBL" id="KDQ16880.1"/>
    </source>
</evidence>
<dbReference type="Gene3D" id="2.30.30.40">
    <property type="entry name" value="SH3 Domains"/>
    <property type="match status" value="1"/>
</dbReference>
<evidence type="ECO:0000256" key="1">
    <source>
        <dbReference type="ARBA" id="ARBA00022443"/>
    </source>
</evidence>
<name>A0A067MQB9_BOTB1</name>
<gene>
    <name evidence="6" type="ORF">BOTBODRAFT_172501</name>
</gene>
<dbReference type="FunCoup" id="A0A067MQB9">
    <property type="interactions" value="382"/>
</dbReference>
<evidence type="ECO:0000256" key="2">
    <source>
        <dbReference type="PROSITE-ProRule" id="PRU00192"/>
    </source>
</evidence>
<organism evidence="6 7">
    <name type="scientific">Botryobasidium botryosum (strain FD-172 SS1)</name>
    <dbReference type="NCBI Taxonomy" id="930990"/>
    <lineage>
        <taxon>Eukaryota</taxon>
        <taxon>Fungi</taxon>
        <taxon>Dikarya</taxon>
        <taxon>Basidiomycota</taxon>
        <taxon>Agaricomycotina</taxon>
        <taxon>Agaricomycetes</taxon>
        <taxon>Cantharellales</taxon>
        <taxon>Botryobasidiaceae</taxon>
        <taxon>Botryobasidium</taxon>
    </lineage>
</organism>
<dbReference type="AlphaFoldDB" id="A0A067MQB9"/>
<evidence type="ECO:0000259" key="5">
    <source>
        <dbReference type="PROSITE" id="PS51021"/>
    </source>
</evidence>
<dbReference type="InterPro" id="IPR001452">
    <property type="entry name" value="SH3_domain"/>
</dbReference>
<accession>A0A067MQB9</accession>
<dbReference type="CDD" id="cd00174">
    <property type="entry name" value="SH3"/>
    <property type="match status" value="1"/>
</dbReference>
<proteinExistence type="predicted"/>
<keyword evidence="1 2" id="KW-0728">SH3 domain</keyword>
<feature type="region of interest" description="Disordered" evidence="3">
    <location>
        <begin position="249"/>
        <end position="401"/>
    </location>
</feature>
<dbReference type="Pfam" id="PF03114">
    <property type="entry name" value="BAR"/>
    <property type="match status" value="1"/>
</dbReference>
<feature type="compositionally biased region" description="Polar residues" evidence="3">
    <location>
        <begin position="613"/>
        <end position="623"/>
    </location>
</feature>
<dbReference type="OrthoDB" id="10263741at2759"/>
<dbReference type="Gene3D" id="1.20.1270.60">
    <property type="entry name" value="Arfaptin homology (AH) domain/BAR domain"/>
    <property type="match status" value="1"/>
</dbReference>
<keyword evidence="7" id="KW-1185">Reference proteome</keyword>
<evidence type="ECO:0000256" key="3">
    <source>
        <dbReference type="SAM" id="MobiDB-lite"/>
    </source>
</evidence>
<dbReference type="InterPro" id="IPR004148">
    <property type="entry name" value="BAR_dom"/>
</dbReference>
<dbReference type="STRING" id="930990.A0A067MQB9"/>
<feature type="domain" description="BAR" evidence="5">
    <location>
        <begin position="10"/>
        <end position="238"/>
    </location>
</feature>
<feature type="domain" description="SH3" evidence="4">
    <location>
        <begin position="400"/>
        <end position="458"/>
    </location>
</feature>
<dbReference type="PROSITE" id="PS51021">
    <property type="entry name" value="BAR"/>
    <property type="match status" value="1"/>
</dbReference>
<dbReference type="GO" id="GO:0005737">
    <property type="term" value="C:cytoplasm"/>
    <property type="evidence" value="ECO:0007669"/>
    <property type="project" value="InterPro"/>
</dbReference>
<protein>
    <recommendedName>
        <fullName evidence="8">BAR domain-containing protein</fullName>
    </recommendedName>
</protein>
<dbReference type="SUPFAM" id="SSF103657">
    <property type="entry name" value="BAR/IMD domain-like"/>
    <property type="match status" value="1"/>
</dbReference>
<dbReference type="SMART" id="SM00326">
    <property type="entry name" value="SH3"/>
    <property type="match status" value="1"/>
</dbReference>
<dbReference type="InterPro" id="IPR027267">
    <property type="entry name" value="AH/BAR_dom_sf"/>
</dbReference>
<evidence type="ECO:0000313" key="7">
    <source>
        <dbReference type="Proteomes" id="UP000027195"/>
    </source>
</evidence>
<dbReference type="InParanoid" id="A0A067MQB9"/>
<dbReference type="SUPFAM" id="SSF50044">
    <property type="entry name" value="SH3-domain"/>
    <property type="match status" value="1"/>
</dbReference>
<feature type="compositionally biased region" description="Basic and acidic residues" evidence="3">
    <location>
        <begin position="507"/>
        <end position="516"/>
    </location>
</feature>
<feature type="region of interest" description="Disordered" evidence="3">
    <location>
        <begin position="476"/>
        <end position="518"/>
    </location>
</feature>
<feature type="compositionally biased region" description="Basic residues" evidence="3">
    <location>
        <begin position="304"/>
        <end position="318"/>
    </location>
</feature>
<feature type="compositionally biased region" description="Gly residues" evidence="3">
    <location>
        <begin position="543"/>
        <end position="555"/>
    </location>
</feature>
<reference evidence="7" key="1">
    <citation type="journal article" date="2014" name="Proc. Natl. Acad. Sci. U.S.A.">
        <title>Extensive sampling of basidiomycete genomes demonstrates inadequacy of the white-rot/brown-rot paradigm for wood decay fungi.</title>
        <authorList>
            <person name="Riley R."/>
            <person name="Salamov A.A."/>
            <person name="Brown D.W."/>
            <person name="Nagy L.G."/>
            <person name="Floudas D."/>
            <person name="Held B.W."/>
            <person name="Levasseur A."/>
            <person name="Lombard V."/>
            <person name="Morin E."/>
            <person name="Otillar R."/>
            <person name="Lindquist E.A."/>
            <person name="Sun H."/>
            <person name="LaButti K.M."/>
            <person name="Schmutz J."/>
            <person name="Jabbour D."/>
            <person name="Luo H."/>
            <person name="Baker S.E."/>
            <person name="Pisabarro A.G."/>
            <person name="Walton J.D."/>
            <person name="Blanchette R.A."/>
            <person name="Henrissat B."/>
            <person name="Martin F."/>
            <person name="Cullen D."/>
            <person name="Hibbett D.S."/>
            <person name="Grigoriev I.V."/>
        </authorList>
    </citation>
    <scope>NUCLEOTIDE SEQUENCE [LARGE SCALE GENOMIC DNA]</scope>
    <source>
        <strain evidence="7">FD-172 SS1</strain>
    </source>
</reference>
<feature type="compositionally biased region" description="Low complexity" evidence="3">
    <location>
        <begin position="581"/>
        <end position="602"/>
    </location>
</feature>
<evidence type="ECO:0008006" key="8">
    <source>
        <dbReference type="Google" id="ProtNLM"/>
    </source>
</evidence>
<dbReference type="EMBL" id="KL198025">
    <property type="protein sequence ID" value="KDQ16880.1"/>
    <property type="molecule type" value="Genomic_DNA"/>
</dbReference>
<sequence length="691" mass="74726">MAGKLRQWAGKVLSSKEQNVAVDEATEFEKVIDQRRIGTERLHAASDLYLRAITKKKDVPGGDSSMSKVFPIEALGVVMISHSEVVGAESPFGRNLLSFGRMHRQVASFQDSFAESFQSTYLASLEKSMDLLKEYQVLRKKLESRKAAYESAVVKVQKAKKEKEKREAEDELELARSKHEQTEEDIQNQLQQISECERENRRNLTELLDIHLAYVTNYHDLLIDIKAEWIEESPDDGIEFRRPRGSTLSVNRLSAATPVSAPRDSPTPSGGSTSESHHDASGAGTADSKSRKRSDSVQTDVSGGKRKSTWMGSLRRKSLPRDKSFQQLDNDADTDTAWSLVEPDRSMDPSPAPSPRGTPRSSSISLALGKARKNSSASGTRRGAGGGDTIKKSSPPPPARPQRVVRAIFNYAGTAPGELALRIGDEVILGDVSDGWGSGECKGKTGLFPINHTEEITNSTTPRKVPPPLPTNMRPSIVTRQLSPPPPTPASYIDVDSVYNSDSGDTFGDHHAHTPDDEHDQAGLLLADTSAQSLDVDSKNGNGNWGGGGGGGGGTKRQAPRPPSNSSASTRKAPPPPPPSRRALSSPNVTQVTVAAVTATGTPPVPPRPSATKSKSGTSTPRNWSPFHKSAALRKGDDGDADSYNDERHDNDETHLHDAAALICGECGCEDFVQNLFKEKGYCSSCFHSHT</sequence>
<dbReference type="SMART" id="SM00721">
    <property type="entry name" value="BAR"/>
    <property type="match status" value="1"/>
</dbReference>
<dbReference type="Proteomes" id="UP000027195">
    <property type="component" value="Unassembled WGS sequence"/>
</dbReference>
<dbReference type="PROSITE" id="PS50002">
    <property type="entry name" value="SH3"/>
    <property type="match status" value="1"/>
</dbReference>
<dbReference type="HOGENOM" id="CLU_008936_0_0_1"/>
<feature type="compositionally biased region" description="Basic and acidic residues" evidence="3">
    <location>
        <begin position="160"/>
        <end position="181"/>
    </location>
</feature>
<dbReference type="InterPro" id="IPR036028">
    <property type="entry name" value="SH3-like_dom_sf"/>
</dbReference>
<evidence type="ECO:0000259" key="4">
    <source>
        <dbReference type="PROSITE" id="PS50002"/>
    </source>
</evidence>
<dbReference type="Pfam" id="PF00018">
    <property type="entry name" value="SH3_1"/>
    <property type="match status" value="1"/>
</dbReference>